<sequence>IACPEEIAFRKGYITKADLLKLAEPLIKNGYGQYLRRITEDVIF</sequence>
<dbReference type="AlphaFoldDB" id="A0A5E8HJC1"/>
<name>A0A5E8HJC1_9LEPT</name>
<reference evidence="1 2" key="1">
    <citation type="submission" date="2013-04" db="EMBL/GenBank/DDBJ databases">
        <authorList>
            <person name="Harkins D.M."/>
            <person name="Durkin A.S."/>
            <person name="Brinkac L.M."/>
            <person name="Haft D.H."/>
            <person name="Selengut J.D."/>
            <person name="Sanka R."/>
            <person name="DePew J."/>
            <person name="Purushe J."/>
            <person name="Hartskeerl R.A."/>
            <person name="Ahmed A."/>
            <person name="van der Linden H."/>
            <person name="Goris M.G.A."/>
            <person name="Vinetz J.M."/>
            <person name="Sutton G.G."/>
            <person name="Nierman W.C."/>
            <person name="Fouts D.E."/>
        </authorList>
    </citation>
    <scope>NUCLEOTIDE SEQUENCE [LARGE SCALE GENOMIC DNA]</scope>
    <source>
        <strain evidence="1 2">Sao Paulo</strain>
    </source>
</reference>
<evidence type="ECO:0000313" key="2">
    <source>
        <dbReference type="Proteomes" id="UP000013996"/>
    </source>
</evidence>
<protein>
    <recommendedName>
        <fullName evidence="3">Glucose-1-phosphate thymidylyltransferase</fullName>
    </recommendedName>
</protein>
<evidence type="ECO:0008006" key="3">
    <source>
        <dbReference type="Google" id="ProtNLM"/>
    </source>
</evidence>
<organism evidence="1 2">
    <name type="scientific">Leptospira yanagawae serovar Saopaulo str. Sao Paulo = ATCC 700523</name>
    <dbReference type="NCBI Taxonomy" id="1249483"/>
    <lineage>
        <taxon>Bacteria</taxon>
        <taxon>Pseudomonadati</taxon>
        <taxon>Spirochaetota</taxon>
        <taxon>Spirochaetia</taxon>
        <taxon>Leptospirales</taxon>
        <taxon>Leptospiraceae</taxon>
        <taxon>Leptospira</taxon>
    </lineage>
</organism>
<comment type="caution">
    <text evidence="1">The sequence shown here is derived from an EMBL/GenBank/DDBJ whole genome shotgun (WGS) entry which is preliminary data.</text>
</comment>
<evidence type="ECO:0000313" key="1">
    <source>
        <dbReference type="EMBL" id="EOQ90718.1"/>
    </source>
</evidence>
<gene>
    <name evidence="1" type="ORF">LEP1GSC202_0002</name>
</gene>
<proteinExistence type="predicted"/>
<dbReference type="Proteomes" id="UP000013996">
    <property type="component" value="Unassembled WGS sequence"/>
</dbReference>
<feature type="non-terminal residue" evidence="1">
    <location>
        <position position="1"/>
    </location>
</feature>
<dbReference type="STRING" id="1249483.LEP1GSC202_0002"/>
<dbReference type="EMBL" id="AOGX02000007">
    <property type="protein sequence ID" value="EOQ90718.1"/>
    <property type="molecule type" value="Genomic_DNA"/>
</dbReference>
<accession>A0A5E8HJC1</accession>